<reference evidence="1 2" key="1">
    <citation type="submission" date="2019-11" db="EMBL/GenBank/DDBJ databases">
        <authorList>
            <person name="Li J."/>
        </authorList>
    </citation>
    <scope>NUCLEOTIDE SEQUENCE [LARGE SCALE GENOMIC DNA]</scope>
    <source>
        <strain evidence="1 2">J4</strain>
    </source>
</reference>
<dbReference type="OrthoDB" id="2057120at2"/>
<dbReference type="AlphaFoldDB" id="A0A6G1XB95"/>
<dbReference type="Proteomes" id="UP000480185">
    <property type="component" value="Unassembled WGS sequence"/>
</dbReference>
<accession>A0A6G1XB95</accession>
<organism evidence="1 2">
    <name type="scientific">Salinibacillus xinjiangensis</name>
    <dbReference type="NCBI Taxonomy" id="1229268"/>
    <lineage>
        <taxon>Bacteria</taxon>
        <taxon>Bacillati</taxon>
        <taxon>Bacillota</taxon>
        <taxon>Bacilli</taxon>
        <taxon>Bacillales</taxon>
        <taxon>Bacillaceae</taxon>
        <taxon>Salinibacillus</taxon>
    </lineage>
</organism>
<dbReference type="EMBL" id="WJNH01000016">
    <property type="protein sequence ID" value="MRG88150.1"/>
    <property type="molecule type" value="Genomic_DNA"/>
</dbReference>
<comment type="caution">
    <text evidence="1">The sequence shown here is derived from an EMBL/GenBank/DDBJ whole genome shotgun (WGS) entry which is preliminary data.</text>
</comment>
<name>A0A6G1XB95_9BACI</name>
<keyword evidence="2" id="KW-1185">Reference proteome</keyword>
<evidence type="ECO:0000313" key="1">
    <source>
        <dbReference type="EMBL" id="MRG88150.1"/>
    </source>
</evidence>
<proteinExistence type="predicted"/>
<dbReference type="RefSeq" id="WP_153730022.1">
    <property type="nucleotide sequence ID" value="NZ_WJNH01000016.1"/>
</dbReference>
<sequence>MVEVKTAMRSGDIPEIMTKATQNAGMAPFSNFNGIFAFEKRNLNIGTNINQNLRNSLNSSNGEVNYICLGENIFIKFWGAREKQEDNLDRMYSFYKIDDLAFSYFISNMVENIAPDKVFDKSWFLYPIQNEFGKEFYNVMDLKNK</sequence>
<evidence type="ECO:0000313" key="2">
    <source>
        <dbReference type="Proteomes" id="UP000480185"/>
    </source>
</evidence>
<protein>
    <submittedName>
        <fullName evidence="1">Uncharacterized protein</fullName>
    </submittedName>
</protein>
<gene>
    <name evidence="1" type="ORF">GH754_17985</name>
</gene>